<dbReference type="RefSeq" id="WP_345154251.1">
    <property type="nucleotide sequence ID" value="NZ_BAABEO010000034.1"/>
</dbReference>
<protein>
    <submittedName>
        <fullName evidence="3">M20 family metallo-hydrolase</fullName>
    </submittedName>
</protein>
<dbReference type="NCBIfam" id="TIGR01879">
    <property type="entry name" value="hydantase"/>
    <property type="match status" value="1"/>
</dbReference>
<comment type="similarity">
    <text evidence="1">Belongs to the peptidase M20 family.</text>
</comment>
<dbReference type="InterPro" id="IPR002933">
    <property type="entry name" value="Peptidase_M20"/>
</dbReference>
<evidence type="ECO:0000256" key="2">
    <source>
        <dbReference type="ARBA" id="ARBA00022801"/>
    </source>
</evidence>
<dbReference type="PANTHER" id="PTHR32494">
    <property type="entry name" value="ALLANTOATE DEIMINASE-RELATED"/>
    <property type="match status" value="1"/>
</dbReference>
<dbReference type="Gene3D" id="3.40.630.10">
    <property type="entry name" value="Zn peptidases"/>
    <property type="match status" value="1"/>
</dbReference>
<keyword evidence="2" id="KW-0378">Hydrolase</keyword>
<name>A0ABP7DC51_9MICC</name>
<evidence type="ECO:0000313" key="4">
    <source>
        <dbReference type="Proteomes" id="UP001500752"/>
    </source>
</evidence>
<dbReference type="Proteomes" id="UP001500752">
    <property type="component" value="Unassembled WGS sequence"/>
</dbReference>
<dbReference type="InterPro" id="IPR036264">
    <property type="entry name" value="Bact_exopeptidase_dim_dom"/>
</dbReference>
<accession>A0ABP7DC51</accession>
<organism evidence="3 4">
    <name type="scientific">Arthrobacter ginkgonis</name>
    <dbReference type="NCBI Taxonomy" id="1630594"/>
    <lineage>
        <taxon>Bacteria</taxon>
        <taxon>Bacillati</taxon>
        <taxon>Actinomycetota</taxon>
        <taxon>Actinomycetes</taxon>
        <taxon>Micrococcales</taxon>
        <taxon>Micrococcaceae</taxon>
        <taxon>Arthrobacter</taxon>
    </lineage>
</organism>
<dbReference type="NCBIfam" id="NF006772">
    <property type="entry name" value="PRK09290.2-1"/>
    <property type="match status" value="1"/>
</dbReference>
<comment type="caution">
    <text evidence="3">The sequence shown here is derived from an EMBL/GenBank/DDBJ whole genome shotgun (WGS) entry which is preliminary data.</text>
</comment>
<dbReference type="SUPFAM" id="SSF53187">
    <property type="entry name" value="Zn-dependent exopeptidases"/>
    <property type="match status" value="1"/>
</dbReference>
<dbReference type="PANTHER" id="PTHR32494:SF5">
    <property type="entry name" value="ALLANTOATE AMIDOHYDROLASE"/>
    <property type="match status" value="1"/>
</dbReference>
<gene>
    <name evidence="3" type="ORF">GCM10023081_43560</name>
</gene>
<keyword evidence="4" id="KW-1185">Reference proteome</keyword>
<proteinExistence type="inferred from homology"/>
<dbReference type="Pfam" id="PF01546">
    <property type="entry name" value="Peptidase_M20"/>
    <property type="match status" value="1"/>
</dbReference>
<dbReference type="SUPFAM" id="SSF55031">
    <property type="entry name" value="Bacterial exopeptidase dimerisation domain"/>
    <property type="match status" value="1"/>
</dbReference>
<dbReference type="PIRSF" id="PIRSF001235">
    <property type="entry name" value="Amidase_carbamoylase"/>
    <property type="match status" value="1"/>
</dbReference>
<dbReference type="EMBL" id="BAABEO010000034">
    <property type="protein sequence ID" value="GAA3702430.1"/>
    <property type="molecule type" value="Genomic_DNA"/>
</dbReference>
<dbReference type="CDD" id="cd03884">
    <property type="entry name" value="M20_bAS"/>
    <property type="match status" value="1"/>
</dbReference>
<dbReference type="Gene3D" id="3.30.70.360">
    <property type="match status" value="1"/>
</dbReference>
<evidence type="ECO:0000256" key="1">
    <source>
        <dbReference type="ARBA" id="ARBA00006153"/>
    </source>
</evidence>
<reference evidence="4" key="1">
    <citation type="journal article" date="2019" name="Int. J. Syst. Evol. Microbiol.">
        <title>The Global Catalogue of Microorganisms (GCM) 10K type strain sequencing project: providing services to taxonomists for standard genome sequencing and annotation.</title>
        <authorList>
            <consortium name="The Broad Institute Genomics Platform"/>
            <consortium name="The Broad Institute Genome Sequencing Center for Infectious Disease"/>
            <person name="Wu L."/>
            <person name="Ma J."/>
        </authorList>
    </citation>
    <scope>NUCLEOTIDE SEQUENCE [LARGE SCALE GENOMIC DNA]</scope>
    <source>
        <strain evidence="4">JCM 30742</strain>
    </source>
</reference>
<sequence length="443" mass="47021">MSAETFLADFHHVATIGATPASGVDRQAATAEDKQTRDWFAGFAADHGWEVRVDGIGNMFALLEWTPGAPYVLIGSHLDSQPLGGRFDGAYGVIAGLHAAERVDLRVAEALQAGADAPRHNLAVVNWFNEEGGRFAPSIMGSSVFAGLMDESRMLAVKDLAGTTVAEALEAIGYLGTDARPEVAGYAEIHIEQGRILEREGLALGAVDYSWYTQKLDIEVLGEQSHTGATAMADRHDALVAASKVVLLVHDVTGKFEEEALVSSVGQLTLEPNSPIVVARRVHLVADLRSASPEIVRQARASLLEDIAAIAREHDIRINVNDFDIRDIQYYPEDGLELTEKVAANLGLGIRRIRTMAGHDSVAMNRIVPTVMMFIPSVDGVSHCEREFTTDADMVAGLDALSGVAWEMVNGALIGAESAEHDAGVLASGPAVSGAVAAGAGAR</sequence>
<evidence type="ECO:0000313" key="3">
    <source>
        <dbReference type="EMBL" id="GAA3702430.1"/>
    </source>
</evidence>
<dbReference type="InterPro" id="IPR010158">
    <property type="entry name" value="Amidase_Cbmase"/>
</dbReference>